<evidence type="ECO:0000313" key="2">
    <source>
        <dbReference type="EMBL" id="RXH89210.1"/>
    </source>
</evidence>
<evidence type="ECO:0000313" key="3">
    <source>
        <dbReference type="Proteomes" id="UP000290289"/>
    </source>
</evidence>
<dbReference type="EMBL" id="RDQH01000335">
    <property type="protein sequence ID" value="RXH89210.1"/>
    <property type="molecule type" value="Genomic_DNA"/>
</dbReference>
<sequence>MGCGISRLDRLVKERGMHDNYTEEDEMKEKERLRRVEKVREHTKEEKQLPHAHATANKGGRQYYPGGRRDFDDDDRDQMLPNGGDREDSFINCPRSPSFRDYCIDDDSDEEDRHHTPISGDDADHIKDHAANSAEYRHTNKVLQGISEDDELVKKESKGRSRGKIRGALSKGKQTKRIKSYLHVSNWHHHNNPISPSQSPQKMVAAGN</sequence>
<feature type="compositionally biased region" description="Basic and acidic residues" evidence="1">
    <location>
        <begin position="16"/>
        <end position="49"/>
    </location>
</feature>
<evidence type="ECO:0000256" key="1">
    <source>
        <dbReference type="SAM" id="MobiDB-lite"/>
    </source>
</evidence>
<comment type="caution">
    <text evidence="2">The sequence shown here is derived from an EMBL/GenBank/DDBJ whole genome shotgun (WGS) entry which is preliminary data.</text>
</comment>
<accession>A0A498J139</accession>
<proteinExistence type="predicted"/>
<protein>
    <submittedName>
        <fullName evidence="2">Uncharacterized protein</fullName>
    </submittedName>
</protein>
<organism evidence="2 3">
    <name type="scientific">Malus domestica</name>
    <name type="common">Apple</name>
    <name type="synonym">Pyrus malus</name>
    <dbReference type="NCBI Taxonomy" id="3750"/>
    <lineage>
        <taxon>Eukaryota</taxon>
        <taxon>Viridiplantae</taxon>
        <taxon>Streptophyta</taxon>
        <taxon>Embryophyta</taxon>
        <taxon>Tracheophyta</taxon>
        <taxon>Spermatophyta</taxon>
        <taxon>Magnoliopsida</taxon>
        <taxon>eudicotyledons</taxon>
        <taxon>Gunneridae</taxon>
        <taxon>Pentapetalae</taxon>
        <taxon>rosids</taxon>
        <taxon>fabids</taxon>
        <taxon>Rosales</taxon>
        <taxon>Rosaceae</taxon>
        <taxon>Amygdaloideae</taxon>
        <taxon>Maleae</taxon>
        <taxon>Malus</taxon>
    </lineage>
</organism>
<keyword evidence="3" id="KW-1185">Reference proteome</keyword>
<dbReference type="Proteomes" id="UP000290289">
    <property type="component" value="Chromosome 9"/>
</dbReference>
<feature type="region of interest" description="Disordered" evidence="1">
    <location>
        <begin position="151"/>
        <end position="208"/>
    </location>
</feature>
<name>A0A498J139_MALDO</name>
<dbReference type="AlphaFoldDB" id="A0A498J139"/>
<gene>
    <name evidence="2" type="ORF">DVH24_031567</name>
</gene>
<feature type="region of interest" description="Disordered" evidence="1">
    <location>
        <begin position="16"/>
        <end position="125"/>
    </location>
</feature>
<reference evidence="2 3" key="1">
    <citation type="submission" date="2018-10" db="EMBL/GenBank/DDBJ databases">
        <title>A high-quality apple genome assembly.</title>
        <authorList>
            <person name="Hu J."/>
        </authorList>
    </citation>
    <scope>NUCLEOTIDE SEQUENCE [LARGE SCALE GENOMIC DNA]</scope>
    <source>
        <strain evidence="3">cv. HFTH1</strain>
        <tissue evidence="2">Young leaf</tissue>
    </source>
</reference>
<feature type="compositionally biased region" description="Basic residues" evidence="1">
    <location>
        <begin position="173"/>
        <end position="191"/>
    </location>
</feature>
<feature type="compositionally biased region" description="Polar residues" evidence="1">
    <location>
        <begin position="192"/>
        <end position="201"/>
    </location>
</feature>